<dbReference type="AlphaFoldDB" id="A0A660SKL1"/>
<dbReference type="InterPro" id="IPR015943">
    <property type="entry name" value="WD40/YVTN_repeat-like_dom_sf"/>
</dbReference>
<dbReference type="Gene3D" id="2.115.10.20">
    <property type="entry name" value="Glycosyl hydrolase domain, family 43"/>
    <property type="match status" value="1"/>
</dbReference>
<name>A0A660SKL1_UNCW3</name>
<dbReference type="InterPro" id="IPR023296">
    <property type="entry name" value="Glyco_hydro_beta-prop_sf"/>
</dbReference>
<reference evidence="1 2" key="1">
    <citation type="submission" date="2018-06" db="EMBL/GenBank/DDBJ databases">
        <title>Extensive metabolic versatility and redundancy in microbially diverse, dynamic hydrothermal sediments.</title>
        <authorList>
            <person name="Dombrowski N."/>
            <person name="Teske A."/>
            <person name="Baker B.J."/>
        </authorList>
    </citation>
    <scope>NUCLEOTIDE SEQUENCE [LARGE SCALE GENOMIC DNA]</scope>
    <source>
        <strain evidence="1">B36_G15</strain>
    </source>
</reference>
<gene>
    <name evidence="1" type="ORF">DRP53_02280</name>
</gene>
<evidence type="ECO:0000313" key="1">
    <source>
        <dbReference type="EMBL" id="RKX71267.1"/>
    </source>
</evidence>
<dbReference type="InterPro" id="IPR036278">
    <property type="entry name" value="Sialidase_sf"/>
</dbReference>
<sequence>MVGTTGGIFRYENGWVPSNYGMKALVSSDLEYDPDKPEKLIMATSGSGLLISTDFGLTWGRLPTDPFITYLVDDVEIRDAYIYLLDPYQGVIASTDGGGSFHFIFHDSANAALAIELHPIDPKHLIVAAENGVFHTTDAGETWMKFDGIQLTMIKHAPDADVIIGANGNQLFRSIGYTRFHNLRNLPSDIVDLEFDFDLSGTFYLSSFDSIYLFWCYGDSVLPVWDRIAVSISPSYTLLTAISTYKDGVWLTPDASRWIEFNTGFPHPYPFFLDAKFALDYHRLYGAGTGGFWTYLDSTIQISVTLSSDTISPDGDADRDSVVFFIDNNEPCGIRSWHLSIGDSTILDSGGTGNPPNIAWYGYNRLGIQVPNGNYDWRFECWNNLNHYFSCSGKITVRARPMVSGLAMATEFNFQNKIVVKDDTIHVFYTSGNPPEIYHCYSTDGNNWTGPFNRSNSRLSKSDHPVVAIDGNGFIHLVWEEENLLLTRSSEDWDLLDTIPWSNTATQPSLMEDGGDLLLFFVRGSNLFTSRYSLSLKEWQWPKNVKQTGGLSRTPSPTRSQDGTRHLVFADNTNGSFEIWYTYSTVEGEWQPTRVISSPDVNSIFPDLAGEEFLYATWLESTSNTIGFSHYEPDTGWYGATVVGNSNYPPTVGSDSISNGYIIFGDSSTIRMLYYDHQVGNTGIRDLYVGGEPIHHPNVLDRIHEAGRLIWTEGSSPPYTIKFLAFGPGSDTIPPHFLITHPETVDLGDSCIVTVEPDEPLAQAPLITIGPDTLTVVDTIPGMFLATFNSSGYQSGAYYFHIEGRDRSGNLGRDSSVITIALSDTTLFEERGIFIWPSPGDDEINLHYRFHEATKVVLELFTITGRRIEKFEFEAQGEVDGDYEIEADQFGNGLYLFRMKATGLESGREKTKIGRFAIVH</sequence>
<evidence type="ECO:0000313" key="2">
    <source>
        <dbReference type="Proteomes" id="UP000268469"/>
    </source>
</evidence>
<proteinExistence type="predicted"/>
<dbReference type="Proteomes" id="UP000268469">
    <property type="component" value="Unassembled WGS sequence"/>
</dbReference>
<dbReference type="Gene3D" id="2.130.10.10">
    <property type="entry name" value="YVTN repeat-like/Quinoprotein amine dehydrogenase"/>
    <property type="match status" value="1"/>
</dbReference>
<dbReference type="SUPFAM" id="SSF110296">
    <property type="entry name" value="Oligoxyloglucan reducing end-specific cellobiohydrolase"/>
    <property type="match status" value="1"/>
</dbReference>
<comment type="caution">
    <text evidence="1">The sequence shown here is derived from an EMBL/GenBank/DDBJ whole genome shotgun (WGS) entry which is preliminary data.</text>
</comment>
<protein>
    <submittedName>
        <fullName evidence="1">Uncharacterized protein</fullName>
    </submittedName>
</protein>
<organism evidence="1 2">
    <name type="scientific">candidate division WOR-3 bacterium</name>
    <dbReference type="NCBI Taxonomy" id="2052148"/>
    <lineage>
        <taxon>Bacteria</taxon>
        <taxon>Bacteria division WOR-3</taxon>
    </lineage>
</organism>
<dbReference type="SUPFAM" id="SSF50939">
    <property type="entry name" value="Sialidases"/>
    <property type="match status" value="1"/>
</dbReference>
<accession>A0A660SKL1</accession>
<dbReference type="EMBL" id="QNBE01000013">
    <property type="protein sequence ID" value="RKX71267.1"/>
    <property type="molecule type" value="Genomic_DNA"/>
</dbReference>